<evidence type="ECO:0000256" key="2">
    <source>
        <dbReference type="ARBA" id="ARBA00022741"/>
    </source>
</evidence>
<evidence type="ECO:0000256" key="3">
    <source>
        <dbReference type="ARBA" id="ARBA00022840"/>
    </source>
</evidence>
<keyword evidence="8" id="KW-0418">Kinase</keyword>
<feature type="region of interest" description="Disordered" evidence="5">
    <location>
        <begin position="543"/>
        <end position="579"/>
    </location>
</feature>
<evidence type="ECO:0000259" key="6">
    <source>
        <dbReference type="PROSITE" id="PS50006"/>
    </source>
</evidence>
<dbReference type="InterPro" id="IPR011009">
    <property type="entry name" value="Kinase-like_dom_sf"/>
</dbReference>
<protein>
    <submittedName>
        <fullName evidence="8">Meiosis-specific serine/threonine-protein kinase mek1</fullName>
    </submittedName>
</protein>
<evidence type="ECO:0000259" key="7">
    <source>
        <dbReference type="PROSITE" id="PS50011"/>
    </source>
</evidence>
<dbReference type="InterPro" id="IPR008984">
    <property type="entry name" value="SMAD_FHA_dom_sf"/>
</dbReference>
<evidence type="ECO:0000256" key="4">
    <source>
        <dbReference type="PROSITE-ProRule" id="PRU10141"/>
    </source>
</evidence>
<dbReference type="Proteomes" id="UP000001611">
    <property type="component" value="Chromosome 4"/>
</dbReference>
<reference evidence="8 9" key="1">
    <citation type="submission" date="2008-03" db="EMBL/GenBank/DDBJ databases">
        <title>The Genome Sequence of Verticillium dahliae VdLs.17.</title>
        <authorList>
            <consortium name="The Broad Institute Genome Sequencing Platform"/>
            <person name="Ma L.-J.J."/>
            <person name="Klosterman S.J."/>
            <person name="Subbarao K."/>
            <person name="Dobinson K."/>
            <person name="Veronese P."/>
            <person name="Kang S."/>
            <person name="Gold S.E."/>
            <person name="Young S."/>
            <person name="Jaffe D."/>
            <person name="Gnerre S."/>
            <person name="Berlin A."/>
            <person name="Heiman D."/>
            <person name="Hepburn T."/>
            <person name="Sykes S."/>
            <person name="Alvarado L."/>
            <person name="Kodira C.D."/>
            <person name="Lander E."/>
            <person name="Galagan J."/>
            <person name="Nusbaum C."/>
            <person name="Birren B."/>
        </authorList>
    </citation>
    <scope>NUCLEOTIDE SEQUENCE [LARGE SCALE GENOMIC DNA]</scope>
    <source>
        <strain evidence="9">VdLs.17 / ATCC MYA-4575 / FGSC 10137</strain>
    </source>
</reference>
<dbReference type="STRING" id="498257.G2X6G6"/>
<dbReference type="PROSITE" id="PS50011">
    <property type="entry name" value="PROTEIN_KINASE_DOM"/>
    <property type="match status" value="1"/>
</dbReference>
<gene>
    <name evidence="8" type="ORF">VDAG_05748</name>
</gene>
<dbReference type="GO" id="GO:0005524">
    <property type="term" value="F:ATP binding"/>
    <property type="evidence" value="ECO:0007669"/>
    <property type="project" value="UniProtKB-UniRule"/>
</dbReference>
<keyword evidence="8" id="KW-0808">Transferase</keyword>
<dbReference type="eggNOG" id="KOG0032">
    <property type="taxonomic scope" value="Eukaryota"/>
</dbReference>
<dbReference type="EMBL" id="DS572705">
    <property type="protein sequence ID" value="EGY14584.1"/>
    <property type="molecule type" value="Genomic_DNA"/>
</dbReference>
<name>G2X6G6_VERDV</name>
<dbReference type="AlphaFoldDB" id="G2X6G6"/>
<dbReference type="SUPFAM" id="SSF49879">
    <property type="entry name" value="SMAD/FHA domain"/>
    <property type="match status" value="1"/>
</dbReference>
<feature type="region of interest" description="Disordered" evidence="5">
    <location>
        <begin position="498"/>
        <end position="519"/>
    </location>
</feature>
<dbReference type="InterPro" id="IPR008271">
    <property type="entry name" value="Ser/Thr_kinase_AS"/>
</dbReference>
<dbReference type="Gene3D" id="2.60.200.20">
    <property type="match status" value="1"/>
</dbReference>
<dbReference type="PROSITE" id="PS00108">
    <property type="entry name" value="PROTEIN_KINASE_ST"/>
    <property type="match status" value="1"/>
</dbReference>
<dbReference type="GeneID" id="20707211"/>
<feature type="compositionally biased region" description="Basic and acidic residues" evidence="5">
    <location>
        <begin position="543"/>
        <end position="564"/>
    </location>
</feature>
<evidence type="ECO:0000256" key="5">
    <source>
        <dbReference type="SAM" id="MobiDB-lite"/>
    </source>
</evidence>
<feature type="binding site" evidence="4">
    <location>
        <position position="181"/>
    </location>
    <ligand>
        <name>ATP</name>
        <dbReference type="ChEBI" id="CHEBI:30616"/>
    </ligand>
</feature>
<dbReference type="PROSITE" id="PS50006">
    <property type="entry name" value="FHA_DOMAIN"/>
    <property type="match status" value="1"/>
</dbReference>
<comment type="similarity">
    <text evidence="1">Belongs to the protein kinase superfamily. CAMK Ser/Thr protein kinase family. CHEK2 subfamily.</text>
</comment>
<dbReference type="OrthoDB" id="74764at2759"/>
<feature type="region of interest" description="Disordered" evidence="5">
    <location>
        <begin position="467"/>
        <end position="486"/>
    </location>
</feature>
<sequence length="634" mass="71989">MAQAFESMSCERDGRVAELELGRRCQEHTGSVSDIHSRIRQQHDQGYSRDHFEFYVITFDEYHPPLCYVRDRRSRNGIRVNGQHIGDPERITPGHCLLDGDVITVPGQPSRDVNVSEFIPCMTFHFKQDYVSLYVPSPIQQREMDFFAGRFNVTDRALGNGAHARVFLAIEVATKRQVVCKIMNVDRLRVRVDGATTLRRWKQEIDMVRQLHHPNIISYVHAIYSPHTLSVELSSIKLRRLTEFRYFFTELATGGDLFSLVQRRELHGPPFREGDIKLIIKQIVDGVHCLHKAGIVHRDLKPENVLLVTRPSPDYRIALSDLGNSAFEGPTRLMSRVGTERYIAPEVINQVTDHACPVDMWAMGVIMLFVLNSQATEDIGGLYRYSQDQVIDCIKCIVDDRHTTLSTIGVRFLQRCLVVDPSKRMTSAQAVQHPWFTMEQHEKRLDDLKLCVEQSWNGDKKVFPCPEEIPDFGPKDMAESNSTRSLKLREGAQAEAIDSILPSSQQPTPANSSSRLQGSRIVREVSRPLKTVSQFFAGPLKLHAETGFPHEKNDEAGPRREKPTQAKPSIIITDSQGKVGEVEYQKSNLRGHNQHSAVDKNHLAVVPLARKKGRQQSSSANAVQRQSKLQKRSR</sequence>
<keyword evidence="2 4" id="KW-0547">Nucleotide-binding</keyword>
<feature type="domain" description="FHA" evidence="6">
    <location>
        <begin position="19"/>
        <end position="85"/>
    </location>
</feature>
<dbReference type="PANTHER" id="PTHR24347">
    <property type="entry name" value="SERINE/THREONINE-PROTEIN KINASE"/>
    <property type="match status" value="1"/>
</dbReference>
<evidence type="ECO:0000256" key="1">
    <source>
        <dbReference type="ARBA" id="ARBA00005575"/>
    </source>
</evidence>
<feature type="domain" description="Protein kinase" evidence="7">
    <location>
        <begin position="152"/>
        <end position="436"/>
    </location>
</feature>
<dbReference type="InterPro" id="IPR017441">
    <property type="entry name" value="Protein_kinase_ATP_BS"/>
</dbReference>
<dbReference type="Pfam" id="PF00069">
    <property type="entry name" value="Pkinase"/>
    <property type="match status" value="1"/>
</dbReference>
<organism evidence="8 9">
    <name type="scientific">Verticillium dahliae (strain VdLs.17 / ATCC MYA-4575 / FGSC 10137)</name>
    <name type="common">Verticillium wilt</name>
    <dbReference type="NCBI Taxonomy" id="498257"/>
    <lineage>
        <taxon>Eukaryota</taxon>
        <taxon>Fungi</taxon>
        <taxon>Dikarya</taxon>
        <taxon>Ascomycota</taxon>
        <taxon>Pezizomycotina</taxon>
        <taxon>Sordariomycetes</taxon>
        <taxon>Hypocreomycetidae</taxon>
        <taxon>Glomerellales</taxon>
        <taxon>Plectosphaerellaceae</taxon>
        <taxon>Verticillium</taxon>
    </lineage>
</organism>
<keyword evidence="9" id="KW-1185">Reference proteome</keyword>
<proteinExistence type="inferred from homology"/>
<dbReference type="GO" id="GO:0004672">
    <property type="term" value="F:protein kinase activity"/>
    <property type="evidence" value="ECO:0007669"/>
    <property type="project" value="InterPro"/>
</dbReference>
<dbReference type="InParanoid" id="G2X6G6"/>
<dbReference type="InterPro" id="IPR000719">
    <property type="entry name" value="Prot_kinase_dom"/>
</dbReference>
<keyword evidence="3 4" id="KW-0067">ATP-binding</keyword>
<dbReference type="OMA" id="EDQYTIT"/>
<dbReference type="RefSeq" id="XP_009653440.1">
    <property type="nucleotide sequence ID" value="XM_009655145.1"/>
</dbReference>
<dbReference type="Pfam" id="PF00498">
    <property type="entry name" value="FHA"/>
    <property type="match status" value="1"/>
</dbReference>
<feature type="compositionally biased region" description="Polar residues" evidence="5">
    <location>
        <begin position="615"/>
        <end position="627"/>
    </location>
</feature>
<dbReference type="PROSITE" id="PS00107">
    <property type="entry name" value="PROTEIN_KINASE_ATP"/>
    <property type="match status" value="1"/>
</dbReference>
<evidence type="ECO:0000313" key="9">
    <source>
        <dbReference type="Proteomes" id="UP000001611"/>
    </source>
</evidence>
<dbReference type="SUPFAM" id="SSF56112">
    <property type="entry name" value="Protein kinase-like (PK-like)"/>
    <property type="match status" value="1"/>
</dbReference>
<accession>G2X6G6</accession>
<feature type="region of interest" description="Disordered" evidence="5">
    <location>
        <begin position="608"/>
        <end position="634"/>
    </location>
</feature>
<dbReference type="InterPro" id="IPR000253">
    <property type="entry name" value="FHA_dom"/>
</dbReference>
<evidence type="ECO:0000313" key="8">
    <source>
        <dbReference type="EMBL" id="EGY14584.1"/>
    </source>
</evidence>
<feature type="compositionally biased region" description="Polar residues" evidence="5">
    <location>
        <begin position="501"/>
        <end position="517"/>
    </location>
</feature>
<dbReference type="HOGENOM" id="CLU_431622_0_0_1"/>
<dbReference type="Gene3D" id="1.10.510.10">
    <property type="entry name" value="Transferase(Phosphotransferase) domain 1"/>
    <property type="match status" value="1"/>
</dbReference>
<dbReference type="KEGG" id="vda:VDAG_05748"/>
<dbReference type="SMART" id="SM00220">
    <property type="entry name" value="S_TKc"/>
    <property type="match status" value="1"/>
</dbReference>